<gene>
    <name evidence="4" type="ORF">SAMN05216289_11163</name>
</gene>
<evidence type="ECO:0000313" key="5">
    <source>
        <dbReference type="Proteomes" id="UP000198575"/>
    </source>
</evidence>
<dbReference type="AlphaFoldDB" id="A0A1I4XSF7"/>
<dbReference type="InterPro" id="IPR046947">
    <property type="entry name" value="LytR-like"/>
</dbReference>
<dbReference type="PIRSF" id="PIRSF031767">
    <property type="entry name" value="MHYE_LytTR"/>
    <property type="match status" value="1"/>
</dbReference>
<dbReference type="Gene3D" id="2.40.50.1020">
    <property type="entry name" value="LytTr DNA-binding domain"/>
    <property type="match status" value="1"/>
</dbReference>
<keyword evidence="2" id="KW-0812">Transmembrane</keyword>
<dbReference type="PANTHER" id="PTHR37299">
    <property type="entry name" value="TRANSCRIPTIONAL REGULATOR-RELATED"/>
    <property type="match status" value="1"/>
</dbReference>
<evidence type="ECO:0000259" key="3">
    <source>
        <dbReference type="PROSITE" id="PS50930"/>
    </source>
</evidence>
<dbReference type="PANTHER" id="PTHR37299:SF1">
    <property type="entry name" value="STAGE 0 SPORULATION PROTEIN A HOMOLOG"/>
    <property type="match status" value="1"/>
</dbReference>
<proteinExistence type="predicted"/>
<dbReference type="Pfam" id="PF04397">
    <property type="entry name" value="LytTR"/>
    <property type="match status" value="1"/>
</dbReference>
<dbReference type="GO" id="GO:0003677">
    <property type="term" value="F:DNA binding"/>
    <property type="evidence" value="ECO:0007669"/>
    <property type="project" value="InterPro"/>
</dbReference>
<organism evidence="4 5">
    <name type="scientific">Dokdonella immobilis</name>
    <dbReference type="NCBI Taxonomy" id="578942"/>
    <lineage>
        <taxon>Bacteria</taxon>
        <taxon>Pseudomonadati</taxon>
        <taxon>Pseudomonadota</taxon>
        <taxon>Gammaproteobacteria</taxon>
        <taxon>Lysobacterales</taxon>
        <taxon>Rhodanobacteraceae</taxon>
        <taxon>Dokdonella</taxon>
    </lineage>
</organism>
<dbReference type="Proteomes" id="UP000198575">
    <property type="component" value="Unassembled WGS sequence"/>
</dbReference>
<dbReference type="RefSeq" id="WP_092407436.1">
    <property type="nucleotide sequence ID" value="NZ_FOVF01000011.1"/>
</dbReference>
<dbReference type="GO" id="GO:0000156">
    <property type="term" value="F:phosphorelay response regulator activity"/>
    <property type="evidence" value="ECO:0007669"/>
    <property type="project" value="InterPro"/>
</dbReference>
<dbReference type="PROSITE" id="PS50930">
    <property type="entry name" value="HTH_LYTTR"/>
    <property type="match status" value="1"/>
</dbReference>
<dbReference type="OrthoDB" id="9781059at2"/>
<evidence type="ECO:0000256" key="2">
    <source>
        <dbReference type="SAM" id="Phobius"/>
    </source>
</evidence>
<accession>A0A1I4XSF7</accession>
<keyword evidence="5" id="KW-1185">Reference proteome</keyword>
<evidence type="ECO:0000256" key="1">
    <source>
        <dbReference type="ARBA" id="ARBA00023012"/>
    </source>
</evidence>
<feature type="transmembrane region" description="Helical" evidence="2">
    <location>
        <begin position="21"/>
        <end position="41"/>
    </location>
</feature>
<keyword evidence="2" id="KW-1133">Transmembrane helix</keyword>
<feature type="transmembrane region" description="Helical" evidence="2">
    <location>
        <begin position="93"/>
        <end position="120"/>
    </location>
</feature>
<sequence>MIESRKSVHERYLGHRTTYEMALWLLFYLANTTANSLVALIEMRRRDPAFPAWEPVVWESSSTLLMLALLPLVVWFTRRVPLHWDNWRRRLPLYLLASLVFSVVHVGGMVGLRQLAYAWMGGHYDFGPVLREFFYEYLKDVRSFAWMVAIIEVYRFILRRLQGEASLLDLPDSGPPVEPVDRPDRFLVRKLGREFLVAAADIEWLQASGNYVNLHVNGRDYPLRSTIASIGDRLAPDLFMRVHRSYIVNLDRIVSIESLDTGDARLHMKDAAVIPCSRRHRAELRERAGASDSSRVA</sequence>
<dbReference type="InterPro" id="IPR007492">
    <property type="entry name" value="LytTR_DNA-bd_dom"/>
</dbReference>
<dbReference type="SMART" id="SM00850">
    <property type="entry name" value="LytTR"/>
    <property type="match status" value="1"/>
</dbReference>
<protein>
    <submittedName>
        <fullName evidence="4">Transcriptional regulator, LytTR family</fullName>
    </submittedName>
</protein>
<dbReference type="STRING" id="578942.SAMN05216289_11163"/>
<evidence type="ECO:0000313" key="4">
    <source>
        <dbReference type="EMBL" id="SFN28219.1"/>
    </source>
</evidence>
<dbReference type="EMBL" id="FOVF01000011">
    <property type="protein sequence ID" value="SFN28219.1"/>
    <property type="molecule type" value="Genomic_DNA"/>
</dbReference>
<feature type="transmembrane region" description="Helical" evidence="2">
    <location>
        <begin position="61"/>
        <end position="81"/>
    </location>
</feature>
<dbReference type="InterPro" id="IPR012379">
    <property type="entry name" value="LytTR_MHYE"/>
</dbReference>
<feature type="domain" description="HTH LytTR-type" evidence="3">
    <location>
        <begin position="186"/>
        <end position="290"/>
    </location>
</feature>
<keyword evidence="2" id="KW-0472">Membrane</keyword>
<keyword evidence="1" id="KW-0902">Two-component regulatory system</keyword>
<name>A0A1I4XSF7_9GAMM</name>
<reference evidence="4 5" key="1">
    <citation type="submission" date="2016-10" db="EMBL/GenBank/DDBJ databases">
        <authorList>
            <person name="de Groot N.N."/>
        </authorList>
    </citation>
    <scope>NUCLEOTIDE SEQUENCE [LARGE SCALE GENOMIC DNA]</scope>
    <source>
        <strain evidence="4 5">CGMCC 1.7659</strain>
    </source>
</reference>